<gene>
    <name evidence="1" type="ORF">LMG22037_05490</name>
</gene>
<dbReference type="AlphaFoldDB" id="A0A6J5CAP1"/>
<dbReference type="Proteomes" id="UP000494249">
    <property type="component" value="Unassembled WGS sequence"/>
</dbReference>
<reference evidence="1 2" key="1">
    <citation type="submission" date="2020-04" db="EMBL/GenBank/DDBJ databases">
        <authorList>
            <person name="De Canck E."/>
        </authorList>
    </citation>
    <scope>NUCLEOTIDE SEQUENCE [LARGE SCALE GENOMIC DNA]</scope>
    <source>
        <strain evidence="1 2">LMG 22037</strain>
    </source>
</reference>
<evidence type="ECO:0000313" key="2">
    <source>
        <dbReference type="Proteomes" id="UP000494249"/>
    </source>
</evidence>
<sequence>MGKFHNAEIYRQFSPLRDYDEYKPDYEPDTKYGYCPECACNVEAKRMDFGIGAYEYWGSKEVHKDIRDVCPRCETEVLDEQPEEEEEES</sequence>
<protein>
    <submittedName>
        <fullName evidence="1">Uncharacterized protein</fullName>
    </submittedName>
</protein>
<dbReference type="EMBL" id="CADIKB010000040">
    <property type="protein sequence ID" value="CAB3729939.1"/>
    <property type="molecule type" value="Genomic_DNA"/>
</dbReference>
<name>A0A6J5CAP1_9BURK</name>
<accession>A0A6J5CAP1</accession>
<evidence type="ECO:0000313" key="1">
    <source>
        <dbReference type="EMBL" id="CAB3729939.1"/>
    </source>
</evidence>
<proteinExistence type="predicted"/>
<organism evidence="1 2">
    <name type="scientific">Paraburkholderia phenoliruptrix</name>
    <dbReference type="NCBI Taxonomy" id="252970"/>
    <lineage>
        <taxon>Bacteria</taxon>
        <taxon>Pseudomonadati</taxon>
        <taxon>Pseudomonadota</taxon>
        <taxon>Betaproteobacteria</taxon>
        <taxon>Burkholderiales</taxon>
        <taxon>Burkholderiaceae</taxon>
        <taxon>Paraburkholderia</taxon>
    </lineage>
</organism>
<dbReference type="RefSeq" id="WP_035483246.1">
    <property type="nucleotide sequence ID" value="NZ_CADFGL010000037.1"/>
</dbReference>